<dbReference type="SMART" id="SM00382">
    <property type="entry name" value="AAA"/>
    <property type="match status" value="1"/>
</dbReference>
<comment type="caution">
    <text evidence="5">The sequence shown here is derived from an EMBL/GenBank/DDBJ whole genome shotgun (WGS) entry which is preliminary data.</text>
</comment>
<keyword evidence="2" id="KW-0547">Nucleotide-binding</keyword>
<dbReference type="EMBL" id="BOQN01000024">
    <property type="protein sequence ID" value="GIM90206.1"/>
    <property type="molecule type" value="Genomic_DNA"/>
</dbReference>
<keyword evidence="1" id="KW-0813">Transport</keyword>
<dbReference type="GO" id="GO:0042941">
    <property type="term" value="P:D-alanine transmembrane transport"/>
    <property type="evidence" value="ECO:0007669"/>
    <property type="project" value="TreeGrafter"/>
</dbReference>
<keyword evidence="6" id="KW-1185">Reference proteome</keyword>
<feature type="domain" description="ABC transporter" evidence="4">
    <location>
        <begin position="4"/>
        <end position="237"/>
    </location>
</feature>
<dbReference type="PANTHER" id="PTHR45772">
    <property type="entry name" value="CONSERVED COMPONENT OF ABC TRANSPORTER FOR NATURAL AMINO ACIDS-RELATED"/>
    <property type="match status" value="1"/>
</dbReference>
<dbReference type="GO" id="GO:0005524">
    <property type="term" value="F:ATP binding"/>
    <property type="evidence" value="ECO:0007669"/>
    <property type="project" value="UniProtKB-KW"/>
</dbReference>
<evidence type="ECO:0000256" key="3">
    <source>
        <dbReference type="ARBA" id="ARBA00022840"/>
    </source>
</evidence>
<dbReference type="InterPro" id="IPR032823">
    <property type="entry name" value="BCA_ABC_TP_C"/>
</dbReference>
<dbReference type="Proteomes" id="UP000677082">
    <property type="component" value="Unassembled WGS sequence"/>
</dbReference>
<dbReference type="GO" id="GO:0005304">
    <property type="term" value="F:L-valine transmembrane transporter activity"/>
    <property type="evidence" value="ECO:0007669"/>
    <property type="project" value="TreeGrafter"/>
</dbReference>
<dbReference type="Gene3D" id="3.40.50.300">
    <property type="entry name" value="P-loop containing nucleotide triphosphate hydrolases"/>
    <property type="match status" value="1"/>
</dbReference>
<dbReference type="GO" id="GO:0015188">
    <property type="term" value="F:L-isoleucine transmembrane transporter activity"/>
    <property type="evidence" value="ECO:0007669"/>
    <property type="project" value="TreeGrafter"/>
</dbReference>
<proteinExistence type="predicted"/>
<evidence type="ECO:0000256" key="2">
    <source>
        <dbReference type="ARBA" id="ARBA00022741"/>
    </source>
</evidence>
<organism evidence="5 6">
    <name type="scientific">Paractinoplanes toevensis</name>
    <dbReference type="NCBI Taxonomy" id="571911"/>
    <lineage>
        <taxon>Bacteria</taxon>
        <taxon>Bacillati</taxon>
        <taxon>Actinomycetota</taxon>
        <taxon>Actinomycetes</taxon>
        <taxon>Micromonosporales</taxon>
        <taxon>Micromonosporaceae</taxon>
        <taxon>Paractinoplanes</taxon>
    </lineage>
</organism>
<evidence type="ECO:0000259" key="4">
    <source>
        <dbReference type="PROSITE" id="PS50893"/>
    </source>
</evidence>
<dbReference type="GO" id="GO:0005886">
    <property type="term" value="C:plasma membrane"/>
    <property type="evidence" value="ECO:0007669"/>
    <property type="project" value="TreeGrafter"/>
</dbReference>
<dbReference type="InterPro" id="IPR003439">
    <property type="entry name" value="ABC_transporter-like_ATP-bd"/>
</dbReference>
<dbReference type="Pfam" id="PF12399">
    <property type="entry name" value="BCA_ABC_TP_C"/>
    <property type="match status" value="1"/>
</dbReference>
<dbReference type="PANTHER" id="PTHR45772:SF7">
    <property type="entry name" value="AMINO ACID ABC TRANSPORTER ATP-BINDING PROTEIN"/>
    <property type="match status" value="1"/>
</dbReference>
<keyword evidence="3 5" id="KW-0067">ATP-binding</keyword>
<dbReference type="InterPro" id="IPR003593">
    <property type="entry name" value="AAA+_ATPase"/>
</dbReference>
<sequence>MTTLVVDGLRRRFGPLLVADDISFRLDAGRALGVVGPNGAGKSTLLNLISGALRPEAGTVTLDGRDVTARSADERCRLGIGRTHQVPRPFTDLTVFENALVAAGAGGGLRRTAAYRAASAALDRTGLRKYANERAGRLPLLDRKRLELARALATGPSVLLLDEIGGGLTEPELRILIDTVIGLRGAGLAVIWIEHIVHALVEVVDELLCLATGRVIAHGEPSAVLGSREVREVYLGEELEEGIAG</sequence>
<dbReference type="GO" id="GO:0015808">
    <property type="term" value="P:L-alanine transport"/>
    <property type="evidence" value="ECO:0007669"/>
    <property type="project" value="TreeGrafter"/>
</dbReference>
<dbReference type="GO" id="GO:1903805">
    <property type="term" value="P:L-valine import across plasma membrane"/>
    <property type="evidence" value="ECO:0007669"/>
    <property type="project" value="TreeGrafter"/>
</dbReference>
<dbReference type="InterPro" id="IPR051120">
    <property type="entry name" value="ABC_AA/LPS_Transport"/>
</dbReference>
<dbReference type="GO" id="GO:1903806">
    <property type="term" value="P:L-isoleucine import across plasma membrane"/>
    <property type="evidence" value="ECO:0007669"/>
    <property type="project" value="TreeGrafter"/>
</dbReference>
<gene>
    <name evidence="5" type="ORF">Ato02nite_019990</name>
</gene>
<dbReference type="Pfam" id="PF00005">
    <property type="entry name" value="ABC_tran"/>
    <property type="match status" value="1"/>
</dbReference>
<evidence type="ECO:0000313" key="5">
    <source>
        <dbReference type="EMBL" id="GIM90206.1"/>
    </source>
</evidence>
<dbReference type="InterPro" id="IPR027417">
    <property type="entry name" value="P-loop_NTPase"/>
</dbReference>
<dbReference type="RefSeq" id="WP_213006141.1">
    <property type="nucleotide sequence ID" value="NZ_BOQN01000024.1"/>
</dbReference>
<evidence type="ECO:0000313" key="6">
    <source>
        <dbReference type="Proteomes" id="UP000677082"/>
    </source>
</evidence>
<dbReference type="GO" id="GO:0015192">
    <property type="term" value="F:L-phenylalanine transmembrane transporter activity"/>
    <property type="evidence" value="ECO:0007669"/>
    <property type="project" value="TreeGrafter"/>
</dbReference>
<protein>
    <submittedName>
        <fullName evidence="5">ABC transporter ATP-binding protein</fullName>
    </submittedName>
</protein>
<dbReference type="AlphaFoldDB" id="A0A919T9U9"/>
<evidence type="ECO:0000256" key="1">
    <source>
        <dbReference type="ARBA" id="ARBA00022448"/>
    </source>
</evidence>
<dbReference type="PROSITE" id="PS50893">
    <property type="entry name" value="ABC_TRANSPORTER_2"/>
    <property type="match status" value="1"/>
</dbReference>
<reference evidence="5 6" key="1">
    <citation type="submission" date="2021-03" db="EMBL/GenBank/DDBJ databases">
        <title>Whole genome shotgun sequence of Actinoplanes toevensis NBRC 105298.</title>
        <authorList>
            <person name="Komaki H."/>
            <person name="Tamura T."/>
        </authorList>
    </citation>
    <scope>NUCLEOTIDE SEQUENCE [LARGE SCALE GENOMIC DNA]</scope>
    <source>
        <strain evidence="5 6">NBRC 105298</strain>
    </source>
</reference>
<accession>A0A919T9U9</accession>
<name>A0A919T9U9_9ACTN</name>
<dbReference type="GO" id="GO:0016887">
    <property type="term" value="F:ATP hydrolysis activity"/>
    <property type="evidence" value="ECO:0007669"/>
    <property type="project" value="InterPro"/>
</dbReference>
<dbReference type="SUPFAM" id="SSF52540">
    <property type="entry name" value="P-loop containing nucleoside triphosphate hydrolases"/>
    <property type="match status" value="1"/>
</dbReference>